<protein>
    <submittedName>
        <fullName evidence="2">Cytochrome B5</fullName>
    </submittedName>
</protein>
<sequence>MRVFSREELSRYNGRNGAPAYVAHDGKVYDVTESFHWKGGRHHVLHDAGQDLTESMGRAPHPAELLKKFPVVGILRD</sequence>
<dbReference type="InterPro" id="IPR001199">
    <property type="entry name" value="Cyt_B5-like_heme/steroid-bd"/>
</dbReference>
<dbReference type="Pfam" id="PF00173">
    <property type="entry name" value="Cyt-b5"/>
    <property type="match status" value="1"/>
</dbReference>
<dbReference type="Gene3D" id="3.10.120.10">
    <property type="entry name" value="Cytochrome b5-like heme/steroid binding domain"/>
    <property type="match status" value="1"/>
</dbReference>
<evidence type="ECO:0000259" key="1">
    <source>
        <dbReference type="SMART" id="SM01117"/>
    </source>
</evidence>
<dbReference type="EMBL" id="LQMQ01000062">
    <property type="protein sequence ID" value="KUO39518.1"/>
    <property type="molecule type" value="Genomic_DNA"/>
</dbReference>
<accession>A0A147JSN9</accession>
<comment type="caution">
    <text evidence="2">The sequence shown here is derived from an EMBL/GenBank/DDBJ whole genome shotgun (WGS) entry which is preliminary data.</text>
</comment>
<organism evidence="2 3">
    <name type="scientific">Hadarchaeum yellowstonense</name>
    <dbReference type="NCBI Taxonomy" id="1776334"/>
    <lineage>
        <taxon>Archaea</taxon>
        <taxon>Methanobacteriati</taxon>
        <taxon>Candidatus Hadarchaeota</taxon>
        <taxon>Candidatus Hadarchaeia</taxon>
        <taxon>Candidatus Hadarchaeales</taxon>
        <taxon>Candidatus Hadarchaeaceae</taxon>
        <taxon>Candidatus Hadarchaeum</taxon>
    </lineage>
</organism>
<dbReference type="SMART" id="SM01117">
    <property type="entry name" value="Cyt-b5"/>
    <property type="match status" value="1"/>
</dbReference>
<evidence type="ECO:0000313" key="3">
    <source>
        <dbReference type="Proteomes" id="UP000074294"/>
    </source>
</evidence>
<gene>
    <name evidence="2" type="ORF">APZ16_00280</name>
</gene>
<evidence type="ECO:0000313" key="2">
    <source>
        <dbReference type="EMBL" id="KUO39518.1"/>
    </source>
</evidence>
<name>A0A147JSN9_HADYE</name>
<proteinExistence type="predicted"/>
<reference evidence="2 3" key="1">
    <citation type="journal article" date="2016" name="Nat. Microbiol.">
        <title>Genomic inference of the metabolism of cosmopolitan subsurface Archaea, Hadesarchaea.</title>
        <authorList>
            <person name="Baker B.J."/>
            <person name="Saw J.H."/>
            <person name="Lind A.E."/>
            <person name="Lazar C.S."/>
            <person name="Hinrichs K.-U."/>
            <person name="Teske A.P."/>
            <person name="Ettema T.J."/>
        </authorList>
    </citation>
    <scope>NUCLEOTIDE SEQUENCE [LARGE SCALE GENOMIC DNA]</scope>
</reference>
<feature type="domain" description="Cytochrome b5 heme-binding" evidence="1">
    <location>
        <begin position="4"/>
        <end position="76"/>
    </location>
</feature>
<dbReference type="AlphaFoldDB" id="A0A147JSN9"/>
<dbReference type="SUPFAM" id="SSF55856">
    <property type="entry name" value="Cytochrome b5-like heme/steroid binding domain"/>
    <property type="match status" value="1"/>
</dbReference>
<dbReference type="Proteomes" id="UP000074294">
    <property type="component" value="Unassembled WGS sequence"/>
</dbReference>
<dbReference type="InterPro" id="IPR036400">
    <property type="entry name" value="Cyt_B5-like_heme/steroid_sf"/>
</dbReference>
<dbReference type="STRING" id="1776334.APZ16_00280"/>